<dbReference type="EMBL" id="CP002476">
    <property type="protein sequence ID" value="ADW07826.1"/>
    <property type="molecule type" value="Genomic_DNA"/>
</dbReference>
<organism evidence="1 2">
    <name type="scientific">Streptomyces pratensis (strain ATCC 33331 / IAF-45CD)</name>
    <dbReference type="NCBI Taxonomy" id="591167"/>
    <lineage>
        <taxon>Bacteria</taxon>
        <taxon>Bacillati</taxon>
        <taxon>Actinomycetota</taxon>
        <taxon>Actinomycetes</taxon>
        <taxon>Kitasatosporales</taxon>
        <taxon>Streptomycetaceae</taxon>
        <taxon>Streptomyces</taxon>
    </lineage>
</organism>
<dbReference type="KEGG" id="sfa:Sfla_6497"/>
<dbReference type="InterPro" id="IPR046200">
    <property type="entry name" value="DUF6233"/>
</dbReference>
<protein>
    <submittedName>
        <fullName evidence="1">Uncharacterized protein</fullName>
    </submittedName>
</protein>
<proteinExistence type="predicted"/>
<gene>
    <name evidence="1" type="ORF">Sfla_6497</name>
</gene>
<accession>A0A8D3WQ93</accession>
<dbReference type="AlphaFoldDB" id="A0A8D3WQ93"/>
<dbReference type="Proteomes" id="UP000002066">
    <property type="component" value="Plasmid pSFLA01"/>
</dbReference>
<sequence length="131" mass="14890">MAPGVCPRRAVHRRLSTILEHVSEKSSRLDKLRFLLRVQEQQLDVTRRWIADEERRQAERIQGERARPPQPDWVMELGIGVGAKPVEIHVGHCYAIGRRRKAITREQALAALAEGVDACTHCRPDTDLGLL</sequence>
<evidence type="ECO:0000313" key="2">
    <source>
        <dbReference type="Proteomes" id="UP000002066"/>
    </source>
</evidence>
<reference evidence="1 2" key="1">
    <citation type="submission" date="2011-01" db="EMBL/GenBank/DDBJ databases">
        <title>Complete sequence of plasmid1 of Streptomyces flavogriseus ATCC 33331.</title>
        <authorList>
            <consortium name="US DOE Joint Genome Institute"/>
            <person name="Lucas S."/>
            <person name="Copeland A."/>
            <person name="Lapidus A."/>
            <person name="Cheng J.-F."/>
            <person name="Goodwin L."/>
            <person name="Pitluck S."/>
            <person name="Davenport K."/>
            <person name="Detter J.C."/>
            <person name="Han C."/>
            <person name="Tapia R."/>
            <person name="Land M."/>
            <person name="Hauser L."/>
            <person name="Kyrpides N."/>
            <person name="Ivanova N."/>
            <person name="Ovchinnikova G."/>
            <person name="Pagani I."/>
            <person name="Brumm P."/>
            <person name="Mead D."/>
            <person name="Woyke T."/>
        </authorList>
    </citation>
    <scope>NUCLEOTIDE SEQUENCE [LARGE SCALE GENOMIC DNA]</scope>
    <source>
        <strain evidence="2">ATCC 33331 / IAF-45CD</strain>
        <plasmid evidence="1 2">pSFLA01</plasmid>
    </source>
</reference>
<geneLocation type="plasmid" evidence="1 2">
    <name>pSFLA01</name>
</geneLocation>
<keyword evidence="1" id="KW-0614">Plasmid</keyword>
<name>A0A8D3WQ93_STRFA</name>
<evidence type="ECO:0000313" key="1">
    <source>
        <dbReference type="EMBL" id="ADW07826.1"/>
    </source>
</evidence>
<dbReference type="Pfam" id="PF19746">
    <property type="entry name" value="DUF6233"/>
    <property type="match status" value="1"/>
</dbReference>